<reference evidence="1 2" key="1">
    <citation type="submission" date="2019-06" db="EMBL/GenBank/DDBJ databases">
        <title>Vibrio cholerae phylogeny based on whole-genome sequencing reveals genetic diversity and population strucutre.</title>
        <authorList>
            <person name="Zhiqiu Y."/>
            <person name="Bin L."/>
            <person name="Lingyan J."/>
        </authorList>
    </citation>
    <scope>NUCLEOTIDE SEQUENCE [LARGE SCALE GENOMIC DNA]</scope>
    <source>
        <strain evidence="1 2">N2814</strain>
    </source>
</reference>
<dbReference type="AlphaFoldDB" id="A0ABD7SP59"/>
<sequence length="274" mass="31524">MDSKSASLFKDIPDIKFVDIRYMEEGRRIVLFKFDTDNTRKKRRLKEMINSLTGTMGGDNVYFGNAYGNEVMDFFFNIELKESRLVDELNYVRIILNRALELVENNSSLVSFTIEADERVKFATFSYLSYLPQYLQNLNMSVSFQSSMVDDLIQISLLQLSSCNNDELKSALSAFLLLPTMEDLQLESKSQELTELIEKISDYKCKLNQLIPNSNLTNTQEVQLVDEKPIELFGGYVKIPALDVYGIEINLPKIINKLNPRKNKNANKQFKSDS</sequence>
<organism evidence="1 2">
    <name type="scientific">Vibrio cholerae</name>
    <dbReference type="NCBI Taxonomy" id="666"/>
    <lineage>
        <taxon>Bacteria</taxon>
        <taxon>Pseudomonadati</taxon>
        <taxon>Pseudomonadota</taxon>
        <taxon>Gammaproteobacteria</taxon>
        <taxon>Vibrionales</taxon>
        <taxon>Vibrionaceae</taxon>
        <taxon>Vibrio</taxon>
    </lineage>
</organism>
<protein>
    <submittedName>
        <fullName evidence="1">Uncharacterized protein</fullName>
    </submittedName>
</protein>
<proteinExistence type="predicted"/>
<dbReference type="EMBL" id="VSIJ01000019">
    <property type="protein sequence ID" value="TXX66569.1"/>
    <property type="molecule type" value="Genomic_DNA"/>
</dbReference>
<dbReference type="RefSeq" id="WP_148521800.1">
    <property type="nucleotide sequence ID" value="NZ_VSIJ01000019.1"/>
</dbReference>
<gene>
    <name evidence="1" type="ORF">FXF03_06680</name>
</gene>
<name>A0ABD7SP59_VIBCL</name>
<accession>A0ABD7SP59</accession>
<comment type="caution">
    <text evidence="1">The sequence shown here is derived from an EMBL/GenBank/DDBJ whole genome shotgun (WGS) entry which is preliminary data.</text>
</comment>
<dbReference type="Proteomes" id="UP000323819">
    <property type="component" value="Unassembled WGS sequence"/>
</dbReference>
<evidence type="ECO:0000313" key="2">
    <source>
        <dbReference type="Proteomes" id="UP000323819"/>
    </source>
</evidence>
<evidence type="ECO:0000313" key="1">
    <source>
        <dbReference type="EMBL" id="TXX66569.1"/>
    </source>
</evidence>